<dbReference type="EC" id="2.1.1.199" evidence="6"/>
<proteinExistence type="inferred from homology"/>
<gene>
    <name evidence="6 7" type="primary">rsmH</name>
    <name evidence="7" type="ORF">Pla22_33420</name>
</gene>
<dbReference type="InterPro" id="IPR023397">
    <property type="entry name" value="SAM-dep_MeTrfase_MraW_recog"/>
</dbReference>
<evidence type="ECO:0000313" key="8">
    <source>
        <dbReference type="Proteomes" id="UP000316598"/>
    </source>
</evidence>
<dbReference type="Gene3D" id="3.40.50.150">
    <property type="entry name" value="Vaccinia Virus protein VP39"/>
    <property type="match status" value="1"/>
</dbReference>
<dbReference type="HAMAP" id="MF_01007">
    <property type="entry name" value="16SrRNA_methyltr_H"/>
    <property type="match status" value="1"/>
</dbReference>
<dbReference type="GO" id="GO:0071424">
    <property type="term" value="F:rRNA (cytosine-N4-)-methyltransferase activity"/>
    <property type="evidence" value="ECO:0007669"/>
    <property type="project" value="UniProtKB-UniRule"/>
</dbReference>
<feature type="binding site" evidence="6">
    <location>
        <position position="108"/>
    </location>
    <ligand>
        <name>S-adenosyl-L-methionine</name>
        <dbReference type="ChEBI" id="CHEBI:59789"/>
    </ligand>
</feature>
<evidence type="ECO:0000256" key="1">
    <source>
        <dbReference type="ARBA" id="ARBA00010396"/>
    </source>
</evidence>
<name>A0A5C5WKJ2_9BACT</name>
<comment type="similarity">
    <text evidence="1 6">Belongs to the methyltransferase superfamily. RsmH family.</text>
</comment>
<evidence type="ECO:0000256" key="3">
    <source>
        <dbReference type="ARBA" id="ARBA00022603"/>
    </source>
</evidence>
<protein>
    <recommendedName>
        <fullName evidence="6">Ribosomal RNA small subunit methyltransferase H</fullName>
        <ecNumber evidence="6">2.1.1.199</ecNumber>
    </recommendedName>
    <alternativeName>
        <fullName evidence="6">16S rRNA m(4)C1402 methyltransferase</fullName>
    </alternativeName>
    <alternativeName>
        <fullName evidence="6">rRNA (cytosine-N(4)-)-methyltransferase RsmH</fullName>
    </alternativeName>
</protein>
<feature type="binding site" evidence="6">
    <location>
        <position position="62"/>
    </location>
    <ligand>
        <name>S-adenosyl-L-methionine</name>
        <dbReference type="ChEBI" id="CHEBI:59789"/>
    </ligand>
</feature>
<dbReference type="Gene3D" id="1.10.150.170">
    <property type="entry name" value="Putative methyltransferase TM0872, insert domain"/>
    <property type="match status" value="1"/>
</dbReference>
<evidence type="ECO:0000256" key="6">
    <source>
        <dbReference type="HAMAP-Rule" id="MF_01007"/>
    </source>
</evidence>
<dbReference type="RefSeq" id="WP_146515805.1">
    <property type="nucleotide sequence ID" value="NZ_SJPI01000002.1"/>
</dbReference>
<dbReference type="SUPFAM" id="SSF53335">
    <property type="entry name" value="S-adenosyl-L-methionine-dependent methyltransferases"/>
    <property type="match status" value="1"/>
</dbReference>
<dbReference type="Pfam" id="PF01795">
    <property type="entry name" value="Methyltransf_5"/>
    <property type="match status" value="1"/>
</dbReference>
<feature type="binding site" evidence="6">
    <location>
        <position position="115"/>
    </location>
    <ligand>
        <name>S-adenosyl-L-methionine</name>
        <dbReference type="ChEBI" id="CHEBI:59789"/>
    </ligand>
</feature>
<dbReference type="PANTHER" id="PTHR11265:SF0">
    <property type="entry name" value="12S RRNA N4-METHYLCYTIDINE METHYLTRANSFERASE"/>
    <property type="match status" value="1"/>
</dbReference>
<dbReference type="InterPro" id="IPR002903">
    <property type="entry name" value="RsmH"/>
</dbReference>
<organism evidence="7 8">
    <name type="scientific">Rubripirellula amarantea</name>
    <dbReference type="NCBI Taxonomy" id="2527999"/>
    <lineage>
        <taxon>Bacteria</taxon>
        <taxon>Pseudomonadati</taxon>
        <taxon>Planctomycetota</taxon>
        <taxon>Planctomycetia</taxon>
        <taxon>Pirellulales</taxon>
        <taxon>Pirellulaceae</taxon>
        <taxon>Rubripirellula</taxon>
    </lineage>
</organism>
<dbReference type="GO" id="GO:0070475">
    <property type="term" value="P:rRNA base methylation"/>
    <property type="evidence" value="ECO:0007669"/>
    <property type="project" value="UniProtKB-UniRule"/>
</dbReference>
<feature type="binding site" evidence="6">
    <location>
        <position position="87"/>
    </location>
    <ligand>
        <name>S-adenosyl-L-methionine</name>
        <dbReference type="ChEBI" id="CHEBI:59789"/>
    </ligand>
</feature>
<dbReference type="PIRSF" id="PIRSF004486">
    <property type="entry name" value="MraW"/>
    <property type="match status" value="1"/>
</dbReference>
<evidence type="ECO:0000313" key="7">
    <source>
        <dbReference type="EMBL" id="TWT50599.1"/>
    </source>
</evidence>
<comment type="catalytic activity">
    <reaction evidence="6">
        <text>cytidine(1402) in 16S rRNA + S-adenosyl-L-methionine = N(4)-methylcytidine(1402) in 16S rRNA + S-adenosyl-L-homocysteine + H(+)</text>
        <dbReference type="Rhea" id="RHEA:42928"/>
        <dbReference type="Rhea" id="RHEA-COMP:10286"/>
        <dbReference type="Rhea" id="RHEA-COMP:10287"/>
        <dbReference type="ChEBI" id="CHEBI:15378"/>
        <dbReference type="ChEBI" id="CHEBI:57856"/>
        <dbReference type="ChEBI" id="CHEBI:59789"/>
        <dbReference type="ChEBI" id="CHEBI:74506"/>
        <dbReference type="ChEBI" id="CHEBI:82748"/>
        <dbReference type="EC" id="2.1.1.199"/>
    </reaction>
</comment>
<dbReference type="AlphaFoldDB" id="A0A5C5WKJ2"/>
<comment type="caution">
    <text evidence="7">The sequence shown here is derived from an EMBL/GenBank/DDBJ whole genome shotgun (WGS) entry which is preliminary data.</text>
</comment>
<dbReference type="GO" id="GO:0005737">
    <property type="term" value="C:cytoplasm"/>
    <property type="evidence" value="ECO:0007669"/>
    <property type="project" value="UniProtKB-SubCell"/>
</dbReference>
<keyword evidence="3 6" id="KW-0489">Methyltransferase</keyword>
<dbReference type="Proteomes" id="UP000316598">
    <property type="component" value="Unassembled WGS sequence"/>
</dbReference>
<sequence>MRLSPVPVSDSVHVSVMPDEIVHWVSEIDPKTIVDGTYGGGGHSDLLLKKLPDDDVRIFGLDRDPEVSERVDSQPHDKRLTVFLGSYEATPKAMAAMDADSIDAMVLDLGLSSDQLADRSRGFSYTEDGPLDLRFDPENGHPAYDWLAWKKEEEIANAIYQFGEERYSRRIAREIIARRRKEDPVKTVDQLVDVCRRCVPRSKNHDIHPATRTFQALRIVVNDELGILTRTLAAAPDWLRPGGRMVVISFHSLEDRIVKNAFRDDERWNILTKKPLRPTDAEVAANPRARSAKLRVAERV</sequence>
<dbReference type="SUPFAM" id="SSF81799">
    <property type="entry name" value="Putative methyltransferase TM0872, insert domain"/>
    <property type="match status" value="1"/>
</dbReference>
<reference evidence="7 8" key="1">
    <citation type="submission" date="2019-02" db="EMBL/GenBank/DDBJ databases">
        <title>Deep-cultivation of Planctomycetes and their phenomic and genomic characterization uncovers novel biology.</title>
        <authorList>
            <person name="Wiegand S."/>
            <person name="Jogler M."/>
            <person name="Boedeker C."/>
            <person name="Pinto D."/>
            <person name="Vollmers J."/>
            <person name="Rivas-Marin E."/>
            <person name="Kohn T."/>
            <person name="Peeters S.H."/>
            <person name="Heuer A."/>
            <person name="Rast P."/>
            <person name="Oberbeckmann S."/>
            <person name="Bunk B."/>
            <person name="Jeske O."/>
            <person name="Meyerdierks A."/>
            <person name="Storesund J.E."/>
            <person name="Kallscheuer N."/>
            <person name="Luecker S."/>
            <person name="Lage O.M."/>
            <person name="Pohl T."/>
            <person name="Merkel B.J."/>
            <person name="Hornburger P."/>
            <person name="Mueller R.-W."/>
            <person name="Bruemmer F."/>
            <person name="Labrenz M."/>
            <person name="Spormann A.M."/>
            <person name="Op Den Camp H."/>
            <person name="Overmann J."/>
            <person name="Amann R."/>
            <person name="Jetten M.S.M."/>
            <person name="Mascher T."/>
            <person name="Medema M.H."/>
            <person name="Devos D.P."/>
            <person name="Kaster A.-K."/>
            <person name="Ovreas L."/>
            <person name="Rohde M."/>
            <person name="Galperin M.Y."/>
            <person name="Jogler C."/>
        </authorList>
    </citation>
    <scope>NUCLEOTIDE SEQUENCE [LARGE SCALE GENOMIC DNA]</scope>
    <source>
        <strain evidence="7 8">Pla22</strain>
    </source>
</reference>
<dbReference type="NCBIfam" id="TIGR00006">
    <property type="entry name" value="16S rRNA (cytosine(1402)-N(4))-methyltransferase RsmH"/>
    <property type="match status" value="1"/>
</dbReference>
<keyword evidence="6" id="KW-0963">Cytoplasm</keyword>
<feature type="binding site" evidence="6">
    <location>
        <begin position="41"/>
        <end position="43"/>
    </location>
    <ligand>
        <name>S-adenosyl-L-methionine</name>
        <dbReference type="ChEBI" id="CHEBI:59789"/>
    </ligand>
</feature>
<keyword evidence="4 6" id="KW-0808">Transferase</keyword>
<dbReference type="InterPro" id="IPR029063">
    <property type="entry name" value="SAM-dependent_MTases_sf"/>
</dbReference>
<keyword evidence="8" id="KW-1185">Reference proteome</keyword>
<dbReference type="OrthoDB" id="9806637at2"/>
<comment type="function">
    <text evidence="6">Specifically methylates the N4 position of cytidine in position 1402 (C1402) of 16S rRNA.</text>
</comment>
<evidence type="ECO:0000256" key="2">
    <source>
        <dbReference type="ARBA" id="ARBA00022552"/>
    </source>
</evidence>
<evidence type="ECO:0000256" key="5">
    <source>
        <dbReference type="ARBA" id="ARBA00022691"/>
    </source>
</evidence>
<dbReference type="EMBL" id="SJPI01000002">
    <property type="protein sequence ID" value="TWT50599.1"/>
    <property type="molecule type" value="Genomic_DNA"/>
</dbReference>
<keyword evidence="2 6" id="KW-0698">rRNA processing</keyword>
<accession>A0A5C5WKJ2</accession>
<evidence type="ECO:0000256" key="4">
    <source>
        <dbReference type="ARBA" id="ARBA00022679"/>
    </source>
</evidence>
<dbReference type="PANTHER" id="PTHR11265">
    <property type="entry name" value="S-ADENOSYL-METHYLTRANSFERASE MRAW"/>
    <property type="match status" value="1"/>
</dbReference>
<comment type="subcellular location">
    <subcellularLocation>
        <location evidence="6">Cytoplasm</location>
    </subcellularLocation>
</comment>
<keyword evidence="5 6" id="KW-0949">S-adenosyl-L-methionine</keyword>